<evidence type="ECO:0008006" key="8">
    <source>
        <dbReference type="Google" id="ProtNLM"/>
    </source>
</evidence>
<dbReference type="GO" id="GO:0051536">
    <property type="term" value="F:iron-sulfur cluster binding"/>
    <property type="evidence" value="ECO:0007669"/>
    <property type="project" value="UniProtKB-KW"/>
</dbReference>
<dbReference type="Proteomes" id="UP000593915">
    <property type="component" value="Chromosome"/>
</dbReference>
<evidence type="ECO:0000256" key="2">
    <source>
        <dbReference type="ARBA" id="ARBA00022946"/>
    </source>
</evidence>
<evidence type="ECO:0000313" key="7">
    <source>
        <dbReference type="Proteomes" id="UP000593915"/>
    </source>
</evidence>
<dbReference type="GO" id="GO:0008168">
    <property type="term" value="F:methyltransferase activity"/>
    <property type="evidence" value="ECO:0007669"/>
    <property type="project" value="InterPro"/>
</dbReference>
<keyword evidence="3" id="KW-0408">Iron</keyword>
<keyword evidence="2" id="KW-0809">Transit peptide</keyword>
<reference evidence="6 7" key="1">
    <citation type="submission" date="2020-09" db="EMBL/GenBank/DDBJ databases">
        <title>Characterization of Treponema spp. from bovine digital dermatitis in Korea.</title>
        <authorList>
            <person name="Espiritu H.M."/>
            <person name="Cho Y.I."/>
            <person name="Mamuad L."/>
        </authorList>
    </citation>
    <scope>NUCLEOTIDE SEQUENCE [LARGE SCALE GENOMIC DNA]</scope>
    <source>
        <strain evidence="6 7">KS1</strain>
    </source>
</reference>
<name>A0A7S6WQU5_9SPIR</name>
<feature type="region of interest" description="Disordered" evidence="5">
    <location>
        <begin position="21"/>
        <end position="40"/>
    </location>
</feature>
<dbReference type="Pfam" id="PF09243">
    <property type="entry name" value="Rsm22"/>
    <property type="match status" value="1"/>
</dbReference>
<dbReference type="GO" id="GO:0046872">
    <property type="term" value="F:metal ion binding"/>
    <property type="evidence" value="ECO:0007669"/>
    <property type="project" value="UniProtKB-KW"/>
</dbReference>
<dbReference type="InterPro" id="IPR015324">
    <property type="entry name" value="Ribosomal_Rsm22-like"/>
</dbReference>
<sequence>MTNELEKKPFYEKFIKKTENKKESALNGNKTKKISEKKEGFNKTKTETPEFIAKIKNEKKSIFTPLDDKTMNLLNSFGIIVKKALLLNSKQEALIPKDIRRLFHELTDERSSRKVNYLNNPVKLTAYIYHYMWWNLVRISKLISNMEFDLQDGNIIADFGSGPLTLACAFWIAKPELRKKRLHWYCADISGKALSAGESIFKSLCEFTEKDKDIPYAPWQITKVTGSFGTPLKTDMDFFVSANMFNEIFWDSSAKIDGEAKKAVNTVLRYLNKKGAALIIEPGIPLAGEFISELRKNFLEKKFYVETPCPHNGICPIPGTKLYLPENKNMPIAFDKWCHFSFYTDEAPLNLVKISETANLEKSRASLSFIYCKAPNKTIDKREESVYRQNLKDSDGFTARITSDIIKLRDGKIGRYACSEKGFLLLTEKNSFKAKLKTYQDGTLVKIHTEKTKQLPHDKKTGAAVINI</sequence>
<organism evidence="6 7">
    <name type="scientific">Treponema pedis</name>
    <dbReference type="NCBI Taxonomy" id="409322"/>
    <lineage>
        <taxon>Bacteria</taxon>
        <taxon>Pseudomonadati</taxon>
        <taxon>Spirochaetota</taxon>
        <taxon>Spirochaetia</taxon>
        <taxon>Spirochaetales</taxon>
        <taxon>Treponemataceae</taxon>
        <taxon>Treponema</taxon>
    </lineage>
</organism>
<proteinExistence type="predicted"/>
<evidence type="ECO:0000256" key="1">
    <source>
        <dbReference type="ARBA" id="ARBA00022723"/>
    </source>
</evidence>
<evidence type="ECO:0000256" key="4">
    <source>
        <dbReference type="ARBA" id="ARBA00023014"/>
    </source>
</evidence>
<dbReference type="EMBL" id="CP061839">
    <property type="protein sequence ID" value="QOW61658.1"/>
    <property type="molecule type" value="Genomic_DNA"/>
</dbReference>
<gene>
    <name evidence="6" type="ORF">IFE08_04585</name>
</gene>
<dbReference type="GO" id="GO:0006412">
    <property type="term" value="P:translation"/>
    <property type="evidence" value="ECO:0007669"/>
    <property type="project" value="InterPro"/>
</dbReference>
<evidence type="ECO:0000256" key="3">
    <source>
        <dbReference type="ARBA" id="ARBA00023004"/>
    </source>
</evidence>
<dbReference type="RefSeq" id="WP_194077139.1">
    <property type="nucleotide sequence ID" value="NZ_CP061839.1"/>
</dbReference>
<keyword evidence="4" id="KW-0411">Iron-sulfur</keyword>
<protein>
    <recommendedName>
        <fullName evidence="8">Ribosomal small subunit Rsm22</fullName>
    </recommendedName>
</protein>
<dbReference type="AlphaFoldDB" id="A0A7S6WQU5"/>
<keyword evidence="1" id="KW-0479">Metal-binding</keyword>
<accession>A0A7S6WQU5</accession>
<evidence type="ECO:0000313" key="6">
    <source>
        <dbReference type="EMBL" id="QOW61658.1"/>
    </source>
</evidence>
<evidence type="ECO:0000256" key="5">
    <source>
        <dbReference type="SAM" id="MobiDB-lite"/>
    </source>
</evidence>